<name>A0A6D2IWX0_9BRAS</name>
<dbReference type="AlphaFoldDB" id="A0A6D2IWX0"/>
<comment type="caution">
    <text evidence="2">The sequence shown here is derived from an EMBL/GenBank/DDBJ whole genome shotgun (WGS) entry which is preliminary data.</text>
</comment>
<evidence type="ECO:0000313" key="3">
    <source>
        <dbReference type="Proteomes" id="UP000467841"/>
    </source>
</evidence>
<proteinExistence type="predicted"/>
<sequence>MQVLKGGAILIVTVSFFLITSSMAVIREDQFSIGVKRRVPRGSDPIHNSHHHLVGVERKDQFSIGVKRKVPTGPDPLHNAPEPSPSVTITSSFDWSREKILERSGSQT</sequence>
<organism evidence="2 3">
    <name type="scientific">Microthlaspi erraticum</name>
    <dbReference type="NCBI Taxonomy" id="1685480"/>
    <lineage>
        <taxon>Eukaryota</taxon>
        <taxon>Viridiplantae</taxon>
        <taxon>Streptophyta</taxon>
        <taxon>Embryophyta</taxon>
        <taxon>Tracheophyta</taxon>
        <taxon>Spermatophyta</taxon>
        <taxon>Magnoliopsida</taxon>
        <taxon>eudicotyledons</taxon>
        <taxon>Gunneridae</taxon>
        <taxon>Pentapetalae</taxon>
        <taxon>rosids</taxon>
        <taxon>malvids</taxon>
        <taxon>Brassicales</taxon>
        <taxon>Brassicaceae</taxon>
        <taxon>Coluteocarpeae</taxon>
        <taxon>Microthlaspi</taxon>
    </lineage>
</organism>
<feature type="region of interest" description="Disordered" evidence="1">
    <location>
        <begin position="38"/>
        <end position="90"/>
    </location>
</feature>
<dbReference type="OrthoDB" id="1081393at2759"/>
<dbReference type="EMBL" id="CACVBM020001129">
    <property type="protein sequence ID" value="CAA7033085.1"/>
    <property type="molecule type" value="Genomic_DNA"/>
</dbReference>
<evidence type="ECO:0000256" key="1">
    <source>
        <dbReference type="SAM" id="MobiDB-lite"/>
    </source>
</evidence>
<dbReference type="Proteomes" id="UP000467841">
    <property type="component" value="Unassembled WGS sequence"/>
</dbReference>
<protein>
    <submittedName>
        <fullName evidence="2">Uncharacterized protein</fullName>
    </submittedName>
</protein>
<gene>
    <name evidence="2" type="ORF">MERR_LOCUS20320</name>
</gene>
<accession>A0A6D2IWX0</accession>
<keyword evidence="3" id="KW-1185">Reference proteome</keyword>
<reference evidence="2" key="1">
    <citation type="submission" date="2020-01" db="EMBL/GenBank/DDBJ databases">
        <authorList>
            <person name="Mishra B."/>
        </authorList>
    </citation>
    <scope>NUCLEOTIDE SEQUENCE [LARGE SCALE GENOMIC DNA]</scope>
</reference>
<evidence type="ECO:0000313" key="2">
    <source>
        <dbReference type="EMBL" id="CAA7033085.1"/>
    </source>
</evidence>